<dbReference type="Gene3D" id="2.50.20.20">
    <property type="match status" value="1"/>
</dbReference>
<gene>
    <name evidence="3" type="ORF">ABWK59_14910</name>
</gene>
<dbReference type="AlphaFoldDB" id="A0AAU8JYM6"/>
<evidence type="ECO:0008006" key="4">
    <source>
        <dbReference type="Google" id="ProtNLM"/>
    </source>
</evidence>
<feature type="chain" id="PRO_5043952929" description="LppX_LprAFG lipoprotein" evidence="2">
    <location>
        <begin position="23"/>
        <end position="294"/>
    </location>
</feature>
<feature type="region of interest" description="Disordered" evidence="1">
    <location>
        <begin position="27"/>
        <end position="68"/>
    </location>
</feature>
<dbReference type="SUPFAM" id="SSF89392">
    <property type="entry name" value="Prokaryotic lipoproteins and lipoprotein localization factors"/>
    <property type="match status" value="1"/>
</dbReference>
<dbReference type="PROSITE" id="PS51257">
    <property type="entry name" value="PROKAR_LIPOPROTEIN"/>
    <property type="match status" value="1"/>
</dbReference>
<dbReference type="RefSeq" id="WP_354641063.1">
    <property type="nucleotide sequence ID" value="NZ_CP159872.1"/>
</dbReference>
<dbReference type="KEGG" id="kcm:ABWK59_14910"/>
<dbReference type="InterPro" id="IPR029046">
    <property type="entry name" value="LolA/LolB/LppX"/>
</dbReference>
<dbReference type="EMBL" id="CP159872">
    <property type="protein sequence ID" value="XCM80122.1"/>
    <property type="molecule type" value="Genomic_DNA"/>
</dbReference>
<evidence type="ECO:0000256" key="2">
    <source>
        <dbReference type="SAM" id="SignalP"/>
    </source>
</evidence>
<keyword evidence="2" id="KW-0732">Signal</keyword>
<evidence type="ECO:0000313" key="3">
    <source>
        <dbReference type="EMBL" id="XCM80122.1"/>
    </source>
</evidence>
<organism evidence="3">
    <name type="scientific">Kitasatospora camelliae</name>
    <dbReference type="NCBI Taxonomy" id="3156397"/>
    <lineage>
        <taxon>Bacteria</taxon>
        <taxon>Bacillati</taxon>
        <taxon>Actinomycetota</taxon>
        <taxon>Actinomycetes</taxon>
        <taxon>Kitasatosporales</taxon>
        <taxon>Streptomycetaceae</taxon>
        <taxon>Kitasatospora</taxon>
    </lineage>
</organism>
<sequence>MRALRLATAMAVSALLVGGLTACSGSHGSGAAPAASDGATTAAPGTSAGASGTPAPAPADASAQAAQQPAVDPKVALAGAAEVMAKAGSAKMTLTVQSESRPGAFVWKSPQAIEVATVDDGAEFKAVLSDGTLYMGLSAERAESMDGKKWLKVDAGSSDGGSFASVQQMLNPELQLGLHAKAGKLTRVGAEKIDGVDTVHYQSGLAVDALVNGMAGLPADAKPLVVDQLRRGGDTVVSDFWINAKGELLQLRHSTIGLSSNTPVTVRYTELGGVQSVPAPPKNEVFDLASLIKG</sequence>
<evidence type="ECO:0000256" key="1">
    <source>
        <dbReference type="SAM" id="MobiDB-lite"/>
    </source>
</evidence>
<name>A0AAU8JYM6_9ACTN</name>
<feature type="signal peptide" evidence="2">
    <location>
        <begin position="1"/>
        <end position="22"/>
    </location>
</feature>
<proteinExistence type="predicted"/>
<reference evidence="3" key="1">
    <citation type="submission" date="2024-06" db="EMBL/GenBank/DDBJ databases">
        <title>The genome sequences of Kitasatospora sp. strain HUAS MG31.</title>
        <authorList>
            <person name="Mo P."/>
        </authorList>
    </citation>
    <scope>NUCLEOTIDE SEQUENCE</scope>
    <source>
        <strain evidence="3">HUAS MG31</strain>
    </source>
</reference>
<protein>
    <recommendedName>
        <fullName evidence="4">LppX_LprAFG lipoprotein</fullName>
    </recommendedName>
</protein>
<accession>A0AAU8JYM6</accession>